<sequence>MSHTYVTYNEGLEAKHLHLGNLVHDFQDPNSFDPYIEKGYVDISQVSPPWARSQTLDDFALTLGSSSADGDEEEEEDDSGDQSRRAKRYQVVAAAKTINIEIEDPKSFFNEITLKSAEANKWLSSRLSAAEALAQEKKDPTPQIWMVTGLILMAHATWTSLSSNNQDFVPGKQAPFDPCENSTLRRLSVSEHVNPTFGFRANNEAINVHGAVIHETGKYPGLRGWAVRYQKVGVKVLDGEKSGGNALKLKSGTTAMVEVNPDIFAENKNTASDGLDEEFFDAFLNKAEEVS</sequence>
<name>A0A9P7Z5L6_9HELO</name>
<gene>
    <name evidence="2" type="ORF">BJ878DRAFT_574667</name>
</gene>
<dbReference type="AlphaFoldDB" id="A0A9P7Z5L6"/>
<dbReference type="OrthoDB" id="4670414at2759"/>
<protein>
    <submittedName>
        <fullName evidence="2">Uncharacterized protein</fullName>
    </submittedName>
</protein>
<comment type="caution">
    <text evidence="2">The sequence shown here is derived from an EMBL/GenBank/DDBJ whole genome shotgun (WGS) entry which is preliminary data.</text>
</comment>
<reference evidence="2" key="1">
    <citation type="journal article" date="2021" name="IMA Fungus">
        <title>Genomic characterization of three marine fungi, including Emericellopsis atlantica sp. nov. with signatures of a generalist lifestyle and marine biomass degradation.</title>
        <authorList>
            <person name="Hagestad O.C."/>
            <person name="Hou L."/>
            <person name="Andersen J.H."/>
            <person name="Hansen E.H."/>
            <person name="Altermark B."/>
            <person name="Li C."/>
            <person name="Kuhnert E."/>
            <person name="Cox R.J."/>
            <person name="Crous P.W."/>
            <person name="Spatafora J.W."/>
            <person name="Lail K."/>
            <person name="Amirebrahimi M."/>
            <person name="Lipzen A."/>
            <person name="Pangilinan J."/>
            <person name="Andreopoulos W."/>
            <person name="Hayes R.D."/>
            <person name="Ng V."/>
            <person name="Grigoriev I.V."/>
            <person name="Jackson S.A."/>
            <person name="Sutton T.D.S."/>
            <person name="Dobson A.D.W."/>
            <person name="Rama T."/>
        </authorList>
    </citation>
    <scope>NUCLEOTIDE SEQUENCE</scope>
    <source>
        <strain evidence="2">TRa3180A</strain>
    </source>
</reference>
<evidence type="ECO:0000256" key="1">
    <source>
        <dbReference type="SAM" id="MobiDB-lite"/>
    </source>
</evidence>
<accession>A0A9P7Z5L6</accession>
<feature type="compositionally biased region" description="Acidic residues" evidence="1">
    <location>
        <begin position="69"/>
        <end position="80"/>
    </location>
</feature>
<dbReference type="Proteomes" id="UP000887226">
    <property type="component" value="Unassembled WGS sequence"/>
</dbReference>
<evidence type="ECO:0000313" key="3">
    <source>
        <dbReference type="Proteomes" id="UP000887226"/>
    </source>
</evidence>
<proteinExistence type="predicted"/>
<evidence type="ECO:0000313" key="2">
    <source>
        <dbReference type="EMBL" id="KAG9245691.1"/>
    </source>
</evidence>
<keyword evidence="3" id="KW-1185">Reference proteome</keyword>
<organism evidence="2 3">
    <name type="scientific">Calycina marina</name>
    <dbReference type="NCBI Taxonomy" id="1763456"/>
    <lineage>
        <taxon>Eukaryota</taxon>
        <taxon>Fungi</taxon>
        <taxon>Dikarya</taxon>
        <taxon>Ascomycota</taxon>
        <taxon>Pezizomycotina</taxon>
        <taxon>Leotiomycetes</taxon>
        <taxon>Helotiales</taxon>
        <taxon>Pezizellaceae</taxon>
        <taxon>Calycina</taxon>
    </lineage>
</organism>
<feature type="region of interest" description="Disordered" evidence="1">
    <location>
        <begin position="62"/>
        <end position="86"/>
    </location>
</feature>
<dbReference type="EMBL" id="MU253835">
    <property type="protein sequence ID" value="KAG9245691.1"/>
    <property type="molecule type" value="Genomic_DNA"/>
</dbReference>